<protein>
    <submittedName>
        <fullName evidence="5">CSON005178 protein</fullName>
    </submittedName>
</protein>
<feature type="region of interest" description="Disordered" evidence="2">
    <location>
        <begin position="75"/>
        <end position="102"/>
    </location>
</feature>
<dbReference type="Pfam" id="PF06522">
    <property type="entry name" value="B12D"/>
    <property type="match status" value="1"/>
</dbReference>
<sequence>MADKITLRIQSPNHGTKRLEVQLHSSLRRLFEDVHQLFKDRTKKDELISTSKSIQSAGLKHGDMIFLLEEAGPVAGTSSGSSDSLRGSKESTQAPRAKPKEDDVDLQLYKIDGKIQRKRDEKMCRHTAKGCCVHCSALEPWDENYLKEQKIKHLSFHSYIRKLTSGVDRGHQRMGFLYGTYEVHPEVPLGIRARVMAIYEPSQESSRDSIKLLDDPRQNDVDEVASALGMRCVGWIFTDLLTDNAAAGTVKQTRGIETHFLSAQECILAGHLQNKHQNASKYASSGYFGSKFVTVCVTGDSKKQVHMEGYAVSAQCMALVRDNCLLPTKDAPELGYIRESSDKQYVPDVYYKEKDAYGNEVQRLGRPLPVEYLLVDIPASTPVQQLYTFTAREDKGHFPIENRLLDGHLQDFNALSTYLSKWGVDEFLEAVSDLHLLIYLYTMDMLPLKAEMGPLFEAIKKKDTSLALSFKNQEVWRTLEQLISASSHHEPSMPLIDDDPMNVDDGPGWVCDHCTFLNTRSGSQTCEICNLPRFIHETHIRVTYILVCVCYCTRSYSMKPYNTSGDLKGFTWQGMKKHYAVLPLVGIIGCAVVGMCSFIGYSAFTRPDVNIRRKEKWIEADEQVDINNPKPKKTCLFSQKNKQKNIKKQTKY</sequence>
<feature type="transmembrane region" description="Helical" evidence="3">
    <location>
        <begin position="580"/>
        <end position="604"/>
    </location>
</feature>
<accession>A0A336LZR4</accession>
<keyword evidence="3" id="KW-0472">Membrane</keyword>
<name>A0A336LZR4_CULSO</name>
<reference evidence="5" key="1">
    <citation type="submission" date="2018-07" db="EMBL/GenBank/DDBJ databases">
        <authorList>
            <person name="Quirk P.G."/>
            <person name="Krulwich T.A."/>
        </authorList>
    </citation>
    <scope>NUCLEOTIDE SEQUENCE</scope>
</reference>
<dbReference type="InterPro" id="IPR036443">
    <property type="entry name" value="Znf_RanBP2_sf"/>
</dbReference>
<dbReference type="InterPro" id="IPR016563">
    <property type="entry name" value="Npl4"/>
</dbReference>
<dbReference type="Gene3D" id="3.40.140.10">
    <property type="entry name" value="Cytidine Deaminase, domain 2"/>
    <property type="match status" value="1"/>
</dbReference>
<dbReference type="Pfam" id="PF11543">
    <property type="entry name" value="UN_NPL4"/>
    <property type="match status" value="1"/>
</dbReference>
<dbReference type="PANTHER" id="PTHR12710">
    <property type="entry name" value="NUCLEAR PROTEIN LOCALIZATION 4"/>
    <property type="match status" value="1"/>
</dbReference>
<dbReference type="InterPro" id="IPR010530">
    <property type="entry name" value="B12D"/>
</dbReference>
<organism evidence="5">
    <name type="scientific">Culicoides sonorensis</name>
    <name type="common">Biting midge</name>
    <dbReference type="NCBI Taxonomy" id="179676"/>
    <lineage>
        <taxon>Eukaryota</taxon>
        <taxon>Metazoa</taxon>
        <taxon>Ecdysozoa</taxon>
        <taxon>Arthropoda</taxon>
        <taxon>Hexapoda</taxon>
        <taxon>Insecta</taxon>
        <taxon>Pterygota</taxon>
        <taxon>Neoptera</taxon>
        <taxon>Endopterygota</taxon>
        <taxon>Diptera</taxon>
        <taxon>Nematocera</taxon>
        <taxon>Chironomoidea</taxon>
        <taxon>Ceratopogonidae</taxon>
        <taxon>Ceratopogoninae</taxon>
        <taxon>Culicoides</taxon>
        <taxon>Monoculicoides</taxon>
    </lineage>
</organism>
<dbReference type="SUPFAM" id="SSF90209">
    <property type="entry name" value="Ran binding protein zinc finger-like"/>
    <property type="match status" value="1"/>
</dbReference>
<evidence type="ECO:0000256" key="2">
    <source>
        <dbReference type="SAM" id="MobiDB-lite"/>
    </source>
</evidence>
<dbReference type="AlphaFoldDB" id="A0A336LZR4"/>
<keyword evidence="3" id="KW-1133">Transmembrane helix</keyword>
<dbReference type="InterPro" id="IPR037518">
    <property type="entry name" value="MPN"/>
</dbReference>
<dbReference type="Gene3D" id="3.10.20.90">
    <property type="entry name" value="Phosphatidylinositol 3-kinase Catalytic Subunit, Chain A, domain 1"/>
    <property type="match status" value="1"/>
</dbReference>
<evidence type="ECO:0000259" key="4">
    <source>
        <dbReference type="PROSITE" id="PS50249"/>
    </source>
</evidence>
<evidence type="ECO:0000256" key="3">
    <source>
        <dbReference type="SAM" id="Phobius"/>
    </source>
</evidence>
<dbReference type="EMBL" id="UFQT01000207">
    <property type="protein sequence ID" value="SSX21717.1"/>
    <property type="molecule type" value="Genomic_DNA"/>
</dbReference>
<dbReference type="Pfam" id="PF05021">
    <property type="entry name" value="NPL4"/>
    <property type="match status" value="1"/>
</dbReference>
<dbReference type="CDD" id="cd08061">
    <property type="entry name" value="MPN_NPL4"/>
    <property type="match status" value="1"/>
</dbReference>
<keyword evidence="3" id="KW-0812">Transmembrane</keyword>
<evidence type="ECO:0000313" key="5">
    <source>
        <dbReference type="EMBL" id="SSX21717.1"/>
    </source>
</evidence>
<dbReference type="GO" id="GO:0006511">
    <property type="term" value="P:ubiquitin-dependent protein catabolic process"/>
    <property type="evidence" value="ECO:0007669"/>
    <property type="project" value="InterPro"/>
</dbReference>
<feature type="domain" description="MPN" evidence="4">
    <location>
        <begin position="149"/>
        <end position="288"/>
    </location>
</feature>
<dbReference type="GO" id="GO:0031625">
    <property type="term" value="F:ubiquitin protein ligase binding"/>
    <property type="evidence" value="ECO:0007669"/>
    <property type="project" value="TreeGrafter"/>
</dbReference>
<gene>
    <name evidence="5" type="primary">CSON005178</name>
</gene>
<dbReference type="VEuPathDB" id="VectorBase:CSON005178"/>
<dbReference type="InterPro" id="IPR024682">
    <property type="entry name" value="Npl4_Ub-like_dom"/>
</dbReference>
<dbReference type="GO" id="GO:0005634">
    <property type="term" value="C:nucleus"/>
    <property type="evidence" value="ECO:0007669"/>
    <property type="project" value="TreeGrafter"/>
</dbReference>
<dbReference type="InterPro" id="IPR007717">
    <property type="entry name" value="NPL4_C"/>
</dbReference>
<dbReference type="PROSITE" id="PS50249">
    <property type="entry name" value="MPN"/>
    <property type="match status" value="1"/>
</dbReference>
<dbReference type="GO" id="GO:0043130">
    <property type="term" value="F:ubiquitin binding"/>
    <property type="evidence" value="ECO:0007669"/>
    <property type="project" value="TreeGrafter"/>
</dbReference>
<proteinExistence type="inferred from homology"/>
<feature type="compositionally biased region" description="Low complexity" evidence="2">
    <location>
        <begin position="76"/>
        <end position="85"/>
    </location>
</feature>
<comment type="similarity">
    <text evidence="1">Belongs to the NPL4 family.</text>
</comment>
<dbReference type="PANTHER" id="PTHR12710:SF0">
    <property type="entry name" value="NUCLEAR PROTEIN LOCALIZATION PROTEIN 4 HOMOLOG"/>
    <property type="match status" value="1"/>
</dbReference>
<evidence type="ECO:0000256" key="1">
    <source>
        <dbReference type="ARBA" id="ARBA00011025"/>
    </source>
</evidence>